<feature type="transmembrane region" description="Helical" evidence="6">
    <location>
        <begin position="190"/>
        <end position="211"/>
    </location>
</feature>
<comment type="subcellular location">
    <subcellularLocation>
        <location evidence="1">Membrane</location>
        <topology evidence="1">Multi-pass membrane protein</topology>
    </subcellularLocation>
</comment>
<evidence type="ECO:0000256" key="6">
    <source>
        <dbReference type="SAM" id="Phobius"/>
    </source>
</evidence>
<keyword evidence="5 6" id="KW-0472">Membrane</keyword>
<sequence>MSTTYLIGSFTAVSALACWYSAAKGIQIVYRPTKIGTLMLLVALTASMGASESLHGRALLVGLICGLVGDAFLLRKNSTAFLAGLSAFLMGHLCYVMAFAVSWLHPMSALLSALLISPFAVLSLMRVRSGASQQNGSMMSYATLGYGSILSVMAIAAGATGQPLTLIGGVLFVVSDTVLALDRFDAPRPYAGAVIIMTYQLAQVCIVMGTLT</sequence>
<evidence type="ECO:0000256" key="4">
    <source>
        <dbReference type="ARBA" id="ARBA00022989"/>
    </source>
</evidence>
<keyword evidence="4 6" id="KW-1133">Transmembrane helix</keyword>
<dbReference type="STRING" id="100225.SAMN05421595_1159"/>
<dbReference type="GO" id="GO:0016787">
    <property type="term" value="F:hydrolase activity"/>
    <property type="evidence" value="ECO:0007669"/>
    <property type="project" value="TreeGrafter"/>
</dbReference>
<feature type="transmembrane region" description="Helical" evidence="6">
    <location>
        <begin position="35"/>
        <end position="51"/>
    </location>
</feature>
<proteinExistence type="inferred from homology"/>
<dbReference type="EMBL" id="BAGZ01000005">
    <property type="protein sequence ID" value="GAB77331.1"/>
    <property type="molecule type" value="Genomic_DNA"/>
</dbReference>
<feature type="transmembrane region" description="Helical" evidence="6">
    <location>
        <begin position="57"/>
        <end position="74"/>
    </location>
</feature>
<keyword evidence="3 6" id="KW-0812">Transmembrane</keyword>
<comment type="similarity">
    <text evidence="2">Belongs to the TMEM86 family.</text>
</comment>
<feature type="transmembrane region" description="Helical" evidence="6">
    <location>
        <begin position="81"/>
        <end position="103"/>
    </location>
</feature>
<dbReference type="Pfam" id="PF07947">
    <property type="entry name" value="YhhN"/>
    <property type="match status" value="1"/>
</dbReference>
<feature type="transmembrane region" description="Helical" evidence="6">
    <location>
        <begin position="109"/>
        <end position="127"/>
    </location>
</feature>
<evidence type="ECO:0000256" key="3">
    <source>
        <dbReference type="ARBA" id="ARBA00022692"/>
    </source>
</evidence>
<reference evidence="7 8" key="1">
    <citation type="submission" date="2012-08" db="EMBL/GenBank/DDBJ databases">
        <title>Whole genome shotgun sequence of Austwickia chelonae NBRC 105200.</title>
        <authorList>
            <person name="Yoshida I."/>
            <person name="Hosoyama A."/>
            <person name="Tsuchikane K."/>
            <person name="Katsumata H."/>
            <person name="Ando Y."/>
            <person name="Ohji S."/>
            <person name="Hamada M."/>
            <person name="Tamura T."/>
            <person name="Yamazoe A."/>
            <person name="Yamazaki S."/>
            <person name="Fujita N."/>
        </authorList>
    </citation>
    <scope>NUCLEOTIDE SEQUENCE [LARGE SCALE GENOMIC DNA]</scope>
    <source>
        <strain evidence="7 8">NBRC 105200</strain>
    </source>
</reference>
<keyword evidence="8" id="KW-1185">Reference proteome</keyword>
<gene>
    <name evidence="7" type="ORF">AUCHE_05_02360</name>
</gene>
<dbReference type="GO" id="GO:0016020">
    <property type="term" value="C:membrane"/>
    <property type="evidence" value="ECO:0007669"/>
    <property type="project" value="UniProtKB-SubCell"/>
</dbReference>
<evidence type="ECO:0000256" key="2">
    <source>
        <dbReference type="ARBA" id="ARBA00007375"/>
    </source>
</evidence>
<evidence type="ECO:0000256" key="1">
    <source>
        <dbReference type="ARBA" id="ARBA00004141"/>
    </source>
</evidence>
<organism evidence="7 8">
    <name type="scientific">Austwickia chelonae NBRC 105200</name>
    <dbReference type="NCBI Taxonomy" id="1184607"/>
    <lineage>
        <taxon>Bacteria</taxon>
        <taxon>Bacillati</taxon>
        <taxon>Actinomycetota</taxon>
        <taxon>Actinomycetes</taxon>
        <taxon>Micrococcales</taxon>
        <taxon>Dermatophilaceae</taxon>
        <taxon>Austwickia</taxon>
    </lineage>
</organism>
<dbReference type="RefSeq" id="WP_006502083.1">
    <property type="nucleotide sequence ID" value="NZ_BAGZ01000005.1"/>
</dbReference>
<dbReference type="Proteomes" id="UP000008495">
    <property type="component" value="Unassembled WGS sequence"/>
</dbReference>
<dbReference type="AlphaFoldDB" id="K6ULK7"/>
<dbReference type="InterPro" id="IPR012506">
    <property type="entry name" value="TMEM86B-like"/>
</dbReference>
<feature type="transmembrane region" description="Helical" evidence="6">
    <location>
        <begin position="6"/>
        <end position="23"/>
    </location>
</feature>
<protein>
    <recommendedName>
        <fullName evidence="9">YhhN family protein</fullName>
    </recommendedName>
</protein>
<feature type="transmembrane region" description="Helical" evidence="6">
    <location>
        <begin position="139"/>
        <end position="158"/>
    </location>
</feature>
<evidence type="ECO:0000256" key="5">
    <source>
        <dbReference type="ARBA" id="ARBA00023136"/>
    </source>
</evidence>
<dbReference type="OrthoDB" id="4350515at2"/>
<dbReference type="PANTHER" id="PTHR31885">
    <property type="entry name" value="GH04784P"/>
    <property type="match status" value="1"/>
</dbReference>
<comment type="caution">
    <text evidence="7">The sequence shown here is derived from an EMBL/GenBank/DDBJ whole genome shotgun (WGS) entry which is preliminary data.</text>
</comment>
<evidence type="ECO:0008006" key="9">
    <source>
        <dbReference type="Google" id="ProtNLM"/>
    </source>
</evidence>
<accession>K6ULK7</accession>
<evidence type="ECO:0000313" key="8">
    <source>
        <dbReference type="Proteomes" id="UP000008495"/>
    </source>
</evidence>
<dbReference type="eggNOG" id="COG3714">
    <property type="taxonomic scope" value="Bacteria"/>
</dbReference>
<name>K6ULK7_9MICO</name>
<dbReference type="PANTHER" id="PTHR31885:SF6">
    <property type="entry name" value="GH04784P"/>
    <property type="match status" value="1"/>
</dbReference>
<evidence type="ECO:0000313" key="7">
    <source>
        <dbReference type="EMBL" id="GAB77331.1"/>
    </source>
</evidence>